<dbReference type="AlphaFoldDB" id="A0A0N7I0F7"/>
<reference evidence="2" key="1">
    <citation type="journal article" date="2015" name="PLoS ONE">
        <title>A Comparative Analysis of the Venom Gland Transcriptomes of the Fishing Spiders Dolomedes mizhoanus and Dolomedes sulfurous.</title>
        <authorList>
            <person name="Xu X."/>
            <person name="Wang H."/>
            <person name="Zhang F."/>
            <person name="Hu Z."/>
            <person name="Liang S."/>
            <person name="Liu Z."/>
        </authorList>
    </citation>
    <scope>NUCLEOTIDE SEQUENCE</scope>
</reference>
<name>A0A0N7I0F7_9ARAC</name>
<keyword evidence="1" id="KW-0732">Signal</keyword>
<protein>
    <submittedName>
        <fullName evidence="2">Cystine knot toxin</fullName>
    </submittedName>
</protein>
<organism evidence="2">
    <name type="scientific">Dolomedes sulfureus</name>
    <dbReference type="NCBI Taxonomy" id="492288"/>
    <lineage>
        <taxon>Eukaryota</taxon>
        <taxon>Metazoa</taxon>
        <taxon>Ecdysozoa</taxon>
        <taxon>Arthropoda</taxon>
        <taxon>Chelicerata</taxon>
        <taxon>Arachnida</taxon>
        <taxon>Araneae</taxon>
        <taxon>Araneomorphae</taxon>
        <taxon>Entelegynae</taxon>
        <taxon>Lycosoidea</taxon>
        <taxon>Pisauridae</taxon>
        <taxon>Dolomedes</taxon>
    </lineage>
</organism>
<feature type="chain" id="PRO_5006012850" evidence="1">
    <location>
        <begin position="21"/>
        <end position="95"/>
    </location>
</feature>
<evidence type="ECO:0000313" key="2">
    <source>
        <dbReference type="EMBL" id="ALJ10757.1"/>
    </source>
</evidence>
<evidence type="ECO:0000256" key="1">
    <source>
        <dbReference type="SAM" id="SignalP"/>
    </source>
</evidence>
<accession>A0A0N7I0F7</accession>
<sequence>MNSRIFGLFLLFAVATCVLLELYCPKPRDPNCNLGYKINDCCSQAECRTGDVCCVQPCGTACRRGSDTAGGEKFVDGSECQLGQVWKSGWYDIFG</sequence>
<dbReference type="EMBL" id="KP777615">
    <property type="protein sequence ID" value="ALJ10757.1"/>
    <property type="molecule type" value="mRNA"/>
</dbReference>
<feature type="signal peptide" evidence="1">
    <location>
        <begin position="1"/>
        <end position="20"/>
    </location>
</feature>
<proteinExistence type="evidence at transcript level"/>
<reference evidence="2" key="2">
    <citation type="submission" date="2015-02" db="EMBL/GenBank/DDBJ databases">
        <authorList>
            <person name="Chooi Y.-H."/>
        </authorList>
    </citation>
    <scope>NUCLEOTIDE SEQUENCE</scope>
</reference>